<comment type="caution">
    <text evidence="2">The sequence shown here is derived from an EMBL/GenBank/DDBJ whole genome shotgun (WGS) entry which is preliminary data.</text>
</comment>
<evidence type="ECO:0000313" key="3">
    <source>
        <dbReference type="Proteomes" id="UP001620626"/>
    </source>
</evidence>
<keyword evidence="3" id="KW-1185">Reference proteome</keyword>
<protein>
    <submittedName>
        <fullName evidence="2">Uncharacterized protein</fullName>
    </submittedName>
</protein>
<feature type="region of interest" description="Disordered" evidence="1">
    <location>
        <begin position="109"/>
        <end position="145"/>
    </location>
</feature>
<dbReference type="EMBL" id="JBICBT010001341">
    <property type="protein sequence ID" value="KAL3072207.1"/>
    <property type="molecule type" value="Genomic_DNA"/>
</dbReference>
<dbReference type="AlphaFoldDB" id="A0ABD2HZS7"/>
<name>A0ABD2HZS7_9BILA</name>
<reference evidence="2 3" key="1">
    <citation type="submission" date="2024-10" db="EMBL/GenBank/DDBJ databases">
        <authorList>
            <person name="Kim D."/>
        </authorList>
    </citation>
    <scope>NUCLEOTIDE SEQUENCE [LARGE SCALE GENOMIC DNA]</scope>
    <source>
        <strain evidence="2">BH-2024</strain>
    </source>
</reference>
<accession>A0ABD2HZS7</accession>
<gene>
    <name evidence="2" type="ORF">niasHT_036700</name>
</gene>
<organism evidence="2 3">
    <name type="scientific">Heterodera trifolii</name>
    <dbReference type="NCBI Taxonomy" id="157864"/>
    <lineage>
        <taxon>Eukaryota</taxon>
        <taxon>Metazoa</taxon>
        <taxon>Ecdysozoa</taxon>
        <taxon>Nematoda</taxon>
        <taxon>Chromadorea</taxon>
        <taxon>Rhabditida</taxon>
        <taxon>Tylenchina</taxon>
        <taxon>Tylenchomorpha</taxon>
        <taxon>Tylenchoidea</taxon>
        <taxon>Heteroderidae</taxon>
        <taxon>Heteroderinae</taxon>
        <taxon>Heterodera</taxon>
    </lineage>
</organism>
<sequence length="145" mass="17125">MSECWHHLNLGTPWRKCANVCGAVVESFGFDHMLAEINQNRWTRYHQINYTIQKCRPKHEGTFGAIVPLRGRVVRQWARVCATDVKRTKKLEMHWRTECLLMGPVRSVLQQHKPKQKQPHQRREGRGNGQNEGTERKKCRRRADK</sequence>
<proteinExistence type="predicted"/>
<evidence type="ECO:0000256" key="1">
    <source>
        <dbReference type="SAM" id="MobiDB-lite"/>
    </source>
</evidence>
<evidence type="ECO:0000313" key="2">
    <source>
        <dbReference type="EMBL" id="KAL3072207.1"/>
    </source>
</evidence>
<dbReference type="Proteomes" id="UP001620626">
    <property type="component" value="Unassembled WGS sequence"/>
</dbReference>